<dbReference type="PANTHER" id="PTHR33408:SF2">
    <property type="entry name" value="TRANSPOSASE DDE DOMAIN-CONTAINING PROTEIN"/>
    <property type="match status" value="1"/>
</dbReference>
<evidence type="ECO:0000313" key="4">
    <source>
        <dbReference type="Proteomes" id="UP000027190"/>
    </source>
</evidence>
<reference evidence="3 4" key="1">
    <citation type="journal article" date="2014" name="Antonie Van Leeuwenhoek">
        <title>Hyphomonas beringensis sp. nov. and Hyphomonas chukchiensis sp. nov., isolated from surface seawater of the Bering Sea and Chukchi Sea.</title>
        <authorList>
            <person name="Li C."/>
            <person name="Lai Q."/>
            <person name="Li G."/>
            <person name="Dong C."/>
            <person name="Wang J."/>
            <person name="Liao Y."/>
            <person name="Shao Z."/>
        </authorList>
    </citation>
    <scope>NUCLEOTIDE SEQUENCE [LARGE SCALE GENOMIC DNA]</scope>
    <source>
        <strain evidence="3 4">BH-BN04-4</strain>
    </source>
</reference>
<comment type="caution">
    <text evidence="3">The sequence shown here is derived from an EMBL/GenBank/DDBJ whole genome shotgun (WGS) entry which is preliminary data.</text>
</comment>
<dbReference type="PANTHER" id="PTHR33408">
    <property type="entry name" value="TRANSPOSASE"/>
    <property type="match status" value="1"/>
</dbReference>
<name>A0A062UC09_9PROT</name>
<dbReference type="STRING" id="1280947.HY30_18855"/>
<dbReference type="Proteomes" id="UP000027190">
    <property type="component" value="Unassembled WGS sequence"/>
</dbReference>
<dbReference type="AlphaFoldDB" id="A0A062UC09"/>
<feature type="compositionally biased region" description="Polar residues" evidence="1">
    <location>
        <begin position="239"/>
        <end position="254"/>
    </location>
</feature>
<dbReference type="eggNOG" id="COG3666">
    <property type="taxonomic scope" value="Bacteria"/>
</dbReference>
<sequence length="261" mass="29400">MVFGSEQEAAMGRFVEGEDRAQQVLLPPSLEDYVGDDNPVRVVDVYIDELDLVAMGFARVMPKATGRPAYHPSTLLKIYLYGYLNRIQSSRRLEREAGRNIELMWLTGRLVPDFKTIADFRKDNGPAIQAVCAQFIALCREIGLFAKAVAAIDGAKFKAVNARDRNFTRGKLKRRIEQVETSIGRYLQSLDAADAQEGDVAEEKVGRLREKVAAMNRTMSKISISPRMWKRRRSLTQSLLRNQSSTAPIRQPSCQARYLAS</sequence>
<dbReference type="EMBL" id="AWFG01000055">
    <property type="protein sequence ID" value="KCZ55857.1"/>
    <property type="molecule type" value="Genomic_DNA"/>
</dbReference>
<dbReference type="Pfam" id="PF05598">
    <property type="entry name" value="DUF772"/>
    <property type="match status" value="1"/>
</dbReference>
<gene>
    <name evidence="3" type="ORF">HY30_18855</name>
</gene>
<evidence type="ECO:0000313" key="3">
    <source>
        <dbReference type="EMBL" id="KCZ55857.1"/>
    </source>
</evidence>
<evidence type="ECO:0000256" key="1">
    <source>
        <dbReference type="SAM" id="MobiDB-lite"/>
    </source>
</evidence>
<protein>
    <recommendedName>
        <fullName evidence="2">Transposase InsH N-terminal domain-containing protein</fullName>
    </recommendedName>
</protein>
<evidence type="ECO:0000259" key="2">
    <source>
        <dbReference type="Pfam" id="PF05598"/>
    </source>
</evidence>
<organism evidence="3 4">
    <name type="scientific">Hyphomonas chukchiensis</name>
    <dbReference type="NCBI Taxonomy" id="1280947"/>
    <lineage>
        <taxon>Bacteria</taxon>
        <taxon>Pseudomonadati</taxon>
        <taxon>Pseudomonadota</taxon>
        <taxon>Alphaproteobacteria</taxon>
        <taxon>Hyphomonadales</taxon>
        <taxon>Hyphomonadaceae</taxon>
        <taxon>Hyphomonas</taxon>
    </lineage>
</organism>
<accession>A0A062UC09</accession>
<keyword evidence="4" id="KW-1185">Reference proteome</keyword>
<feature type="region of interest" description="Disordered" evidence="1">
    <location>
        <begin position="239"/>
        <end position="261"/>
    </location>
</feature>
<dbReference type="InterPro" id="IPR008490">
    <property type="entry name" value="Transposase_InsH_N"/>
</dbReference>
<dbReference type="PATRIC" id="fig|1280947.3.peg.3031"/>
<feature type="domain" description="Transposase InsH N-terminal" evidence="2">
    <location>
        <begin position="29"/>
        <end position="122"/>
    </location>
</feature>
<proteinExistence type="predicted"/>